<dbReference type="GO" id="GO:0006397">
    <property type="term" value="P:mRNA processing"/>
    <property type="evidence" value="ECO:0007669"/>
    <property type="project" value="UniProtKB-KW"/>
</dbReference>
<comment type="similarity">
    <text evidence="2">Belongs to the DCP1 family.</text>
</comment>
<dbReference type="Proteomes" id="UP001438707">
    <property type="component" value="Unassembled WGS sequence"/>
</dbReference>
<feature type="region of interest" description="Disordered" evidence="5">
    <location>
        <begin position="138"/>
        <end position="197"/>
    </location>
</feature>
<evidence type="ECO:0000256" key="2">
    <source>
        <dbReference type="ARBA" id="ARBA00008778"/>
    </source>
</evidence>
<name>A0AAW1SFP6_9CHLO</name>
<sequence>MSEPQQPLLDRREAERINLAVLKKLDPQTEEVLAIAGHVSLYGFDKNQSAWARRDVEGSLFLIKRNTAPRFRFIILNKKSTNNFREDIEEGFSHELQEPYIMYHTNTDQVSGIWFYDTAECHKVDDLLQRIESGMRTVHARSRSSSQGQPIPAAAVPTAPASNLATPSNTISPPAEALPNMQPPPQSSQPGSQPEQVSEALLRLFSSSNIKSSGSTPANESATSSSAQPAQFTPPPASTQPLVGKLLKPSFFTQSSPAAQSGPGARTTQVQPAIPFSNPTAQLSESQGNVLHDLFARAMPTSGQTPNRAGGHPTSVPPRPVPAAQTATTQDRDPSLDASARVRQAVKRVVQSDTFIDLITRELMAEGLK</sequence>
<feature type="compositionally biased region" description="Polar residues" evidence="5">
    <location>
        <begin position="163"/>
        <end position="172"/>
    </location>
</feature>
<comment type="caution">
    <text evidence="6">The sequence shown here is derived from an EMBL/GenBank/DDBJ whole genome shotgun (WGS) entry which is preliminary data.</text>
</comment>
<dbReference type="EMBL" id="JALJOS010000001">
    <property type="protein sequence ID" value="KAK9844655.1"/>
    <property type="molecule type" value="Genomic_DNA"/>
</dbReference>
<comment type="subcellular location">
    <subcellularLocation>
        <location evidence="1">Cytoplasm</location>
    </subcellularLocation>
</comment>
<dbReference type="InterPro" id="IPR011993">
    <property type="entry name" value="PH-like_dom_sf"/>
</dbReference>
<dbReference type="AlphaFoldDB" id="A0AAW1SFP6"/>
<evidence type="ECO:0000313" key="7">
    <source>
        <dbReference type="Proteomes" id="UP001438707"/>
    </source>
</evidence>
<proteinExistence type="inferred from homology"/>
<dbReference type="GO" id="GO:0003729">
    <property type="term" value="F:mRNA binding"/>
    <property type="evidence" value="ECO:0007669"/>
    <property type="project" value="TreeGrafter"/>
</dbReference>
<evidence type="ECO:0008006" key="8">
    <source>
        <dbReference type="Google" id="ProtNLM"/>
    </source>
</evidence>
<dbReference type="Gene3D" id="2.30.29.30">
    <property type="entry name" value="Pleckstrin-homology domain (PH domain)/Phosphotyrosine-binding domain (PTB)"/>
    <property type="match status" value="1"/>
</dbReference>
<feature type="compositionally biased region" description="Polar residues" evidence="5">
    <location>
        <begin position="209"/>
        <end position="231"/>
    </location>
</feature>
<dbReference type="GO" id="GO:0008047">
    <property type="term" value="F:enzyme activator activity"/>
    <property type="evidence" value="ECO:0007669"/>
    <property type="project" value="InterPro"/>
</dbReference>
<evidence type="ECO:0000313" key="6">
    <source>
        <dbReference type="EMBL" id="KAK9844655.1"/>
    </source>
</evidence>
<keyword evidence="3" id="KW-0963">Cytoplasm</keyword>
<feature type="region of interest" description="Disordered" evidence="5">
    <location>
        <begin position="300"/>
        <end position="337"/>
    </location>
</feature>
<dbReference type="GO" id="GO:0031087">
    <property type="term" value="P:deadenylation-independent decapping of nuclear-transcribed mRNA"/>
    <property type="evidence" value="ECO:0007669"/>
    <property type="project" value="TreeGrafter"/>
</dbReference>
<dbReference type="PANTHER" id="PTHR16290">
    <property type="entry name" value="TRANSCRIPTION FACTOR SMIF DECAPPING ENZYME DCP1"/>
    <property type="match status" value="1"/>
</dbReference>
<dbReference type="GO" id="GO:0000290">
    <property type="term" value="P:deadenylation-dependent decapping of nuclear-transcribed mRNA"/>
    <property type="evidence" value="ECO:0007669"/>
    <property type="project" value="InterPro"/>
</dbReference>
<evidence type="ECO:0000256" key="4">
    <source>
        <dbReference type="ARBA" id="ARBA00022664"/>
    </source>
</evidence>
<organism evidence="6 7">
    <name type="scientific">Apatococcus lobatus</name>
    <dbReference type="NCBI Taxonomy" id="904363"/>
    <lineage>
        <taxon>Eukaryota</taxon>
        <taxon>Viridiplantae</taxon>
        <taxon>Chlorophyta</taxon>
        <taxon>core chlorophytes</taxon>
        <taxon>Trebouxiophyceae</taxon>
        <taxon>Chlorellales</taxon>
        <taxon>Chlorellaceae</taxon>
        <taxon>Apatococcus</taxon>
    </lineage>
</organism>
<reference evidence="6 7" key="1">
    <citation type="journal article" date="2024" name="Nat. Commun.">
        <title>Phylogenomics reveals the evolutionary origins of lichenization in chlorophyte algae.</title>
        <authorList>
            <person name="Puginier C."/>
            <person name="Libourel C."/>
            <person name="Otte J."/>
            <person name="Skaloud P."/>
            <person name="Haon M."/>
            <person name="Grisel S."/>
            <person name="Petersen M."/>
            <person name="Berrin J.G."/>
            <person name="Delaux P.M."/>
            <person name="Dal Grande F."/>
            <person name="Keller J."/>
        </authorList>
    </citation>
    <scope>NUCLEOTIDE SEQUENCE [LARGE SCALE GENOMIC DNA]</scope>
    <source>
        <strain evidence="6 7">SAG 2145</strain>
    </source>
</reference>
<evidence type="ECO:0000256" key="5">
    <source>
        <dbReference type="SAM" id="MobiDB-lite"/>
    </source>
</evidence>
<feature type="compositionally biased region" description="Low complexity" evidence="5">
    <location>
        <begin position="188"/>
        <end position="197"/>
    </location>
</feature>
<feature type="region of interest" description="Disordered" evidence="5">
    <location>
        <begin position="209"/>
        <end position="280"/>
    </location>
</feature>
<keyword evidence="7" id="KW-1185">Reference proteome</keyword>
<feature type="compositionally biased region" description="Polar residues" evidence="5">
    <location>
        <begin position="266"/>
        <end position="280"/>
    </location>
</feature>
<evidence type="ECO:0000256" key="1">
    <source>
        <dbReference type="ARBA" id="ARBA00004496"/>
    </source>
</evidence>
<accession>A0AAW1SFP6</accession>
<evidence type="ECO:0000256" key="3">
    <source>
        <dbReference type="ARBA" id="ARBA00022490"/>
    </source>
</evidence>
<dbReference type="SUPFAM" id="SSF50729">
    <property type="entry name" value="PH domain-like"/>
    <property type="match status" value="1"/>
</dbReference>
<dbReference type="CDD" id="cd09804">
    <property type="entry name" value="Dcp1"/>
    <property type="match status" value="1"/>
</dbReference>
<dbReference type="GO" id="GO:0000932">
    <property type="term" value="C:P-body"/>
    <property type="evidence" value="ECO:0007669"/>
    <property type="project" value="TreeGrafter"/>
</dbReference>
<feature type="compositionally biased region" description="Low complexity" evidence="5">
    <location>
        <begin position="150"/>
        <end position="161"/>
    </location>
</feature>
<dbReference type="Pfam" id="PF06058">
    <property type="entry name" value="DCP1"/>
    <property type="match status" value="1"/>
</dbReference>
<protein>
    <recommendedName>
        <fullName evidence="8">mRNA-decapping enzyme-like protein</fullName>
    </recommendedName>
</protein>
<dbReference type="PANTHER" id="PTHR16290:SF0">
    <property type="entry name" value="DECAPPING PROTEIN 1, ISOFORM A"/>
    <property type="match status" value="1"/>
</dbReference>
<gene>
    <name evidence="6" type="ORF">WJX74_005190</name>
</gene>
<keyword evidence="4" id="KW-0507">mRNA processing</keyword>
<dbReference type="InterPro" id="IPR010334">
    <property type="entry name" value="Dcp1"/>
</dbReference>